<comment type="caution">
    <text evidence="2">The sequence shown here is derived from an EMBL/GenBank/DDBJ whole genome shotgun (WGS) entry which is preliminary data.</text>
</comment>
<organism evidence="2 3">
    <name type="scientific">Dipteronia sinensis</name>
    <dbReference type="NCBI Taxonomy" id="43782"/>
    <lineage>
        <taxon>Eukaryota</taxon>
        <taxon>Viridiplantae</taxon>
        <taxon>Streptophyta</taxon>
        <taxon>Embryophyta</taxon>
        <taxon>Tracheophyta</taxon>
        <taxon>Spermatophyta</taxon>
        <taxon>Magnoliopsida</taxon>
        <taxon>eudicotyledons</taxon>
        <taxon>Gunneridae</taxon>
        <taxon>Pentapetalae</taxon>
        <taxon>rosids</taxon>
        <taxon>malvids</taxon>
        <taxon>Sapindales</taxon>
        <taxon>Sapindaceae</taxon>
        <taxon>Hippocastanoideae</taxon>
        <taxon>Acereae</taxon>
        <taxon>Dipteronia</taxon>
    </lineage>
</organism>
<dbReference type="InterPro" id="IPR052929">
    <property type="entry name" value="RNase_H-like_EbsB-rel"/>
</dbReference>
<dbReference type="PANTHER" id="PTHR47074">
    <property type="entry name" value="BNAC02G40300D PROTEIN"/>
    <property type="match status" value="1"/>
</dbReference>
<keyword evidence="3" id="KW-1185">Reference proteome</keyword>
<dbReference type="InterPro" id="IPR012337">
    <property type="entry name" value="RNaseH-like_sf"/>
</dbReference>
<dbReference type="Pfam" id="PF13456">
    <property type="entry name" value="RVT_3"/>
    <property type="match status" value="1"/>
</dbReference>
<reference evidence="2" key="1">
    <citation type="journal article" date="2023" name="Plant J.">
        <title>Genome sequences and population genomics provide insights into the demographic history, inbreeding, and mutation load of two 'living fossil' tree species of Dipteronia.</title>
        <authorList>
            <person name="Feng Y."/>
            <person name="Comes H.P."/>
            <person name="Chen J."/>
            <person name="Zhu S."/>
            <person name="Lu R."/>
            <person name="Zhang X."/>
            <person name="Li P."/>
            <person name="Qiu J."/>
            <person name="Olsen K.M."/>
            <person name="Qiu Y."/>
        </authorList>
    </citation>
    <scope>NUCLEOTIDE SEQUENCE</scope>
    <source>
        <strain evidence="2">NBL</strain>
    </source>
</reference>
<sequence>MKKVGIGIIVRDSSGAVMASVSQIIRAGYDPLIAEATAILRGVQLALEAGFWHCIIESNAQVIVNLINSQSSVSSDVGLIVTDILNLIVNFRECIISFVRRNANKAAHCLAKLGVMSDSDGF</sequence>
<dbReference type="AlphaFoldDB" id="A0AAE0B562"/>
<dbReference type="Proteomes" id="UP001281410">
    <property type="component" value="Unassembled WGS sequence"/>
</dbReference>
<accession>A0AAE0B562</accession>
<dbReference type="InterPro" id="IPR036397">
    <property type="entry name" value="RNaseH_sf"/>
</dbReference>
<name>A0AAE0B562_9ROSI</name>
<dbReference type="CDD" id="cd06222">
    <property type="entry name" value="RNase_H_like"/>
    <property type="match status" value="1"/>
</dbReference>
<dbReference type="InterPro" id="IPR044730">
    <property type="entry name" value="RNase_H-like_dom_plant"/>
</dbReference>
<dbReference type="Gene3D" id="3.30.420.10">
    <property type="entry name" value="Ribonuclease H-like superfamily/Ribonuclease H"/>
    <property type="match status" value="1"/>
</dbReference>
<dbReference type="EMBL" id="JANJYJ010000001">
    <property type="protein sequence ID" value="KAK3230042.1"/>
    <property type="molecule type" value="Genomic_DNA"/>
</dbReference>
<feature type="domain" description="RNase H type-1" evidence="1">
    <location>
        <begin position="5"/>
        <end position="113"/>
    </location>
</feature>
<dbReference type="GO" id="GO:0004523">
    <property type="term" value="F:RNA-DNA hybrid ribonuclease activity"/>
    <property type="evidence" value="ECO:0007669"/>
    <property type="project" value="InterPro"/>
</dbReference>
<evidence type="ECO:0000313" key="2">
    <source>
        <dbReference type="EMBL" id="KAK3230042.1"/>
    </source>
</evidence>
<dbReference type="InterPro" id="IPR002156">
    <property type="entry name" value="RNaseH_domain"/>
</dbReference>
<proteinExistence type="predicted"/>
<evidence type="ECO:0000313" key="3">
    <source>
        <dbReference type="Proteomes" id="UP001281410"/>
    </source>
</evidence>
<dbReference type="PANTHER" id="PTHR47074:SF48">
    <property type="entry name" value="POLYNUCLEOTIDYL TRANSFERASE, RIBONUCLEASE H-LIKE SUPERFAMILY PROTEIN"/>
    <property type="match status" value="1"/>
</dbReference>
<dbReference type="SUPFAM" id="SSF53098">
    <property type="entry name" value="Ribonuclease H-like"/>
    <property type="match status" value="1"/>
</dbReference>
<evidence type="ECO:0000259" key="1">
    <source>
        <dbReference type="Pfam" id="PF13456"/>
    </source>
</evidence>
<protein>
    <recommendedName>
        <fullName evidence="1">RNase H type-1 domain-containing protein</fullName>
    </recommendedName>
</protein>
<dbReference type="GO" id="GO:0003676">
    <property type="term" value="F:nucleic acid binding"/>
    <property type="evidence" value="ECO:0007669"/>
    <property type="project" value="InterPro"/>
</dbReference>
<gene>
    <name evidence="2" type="ORF">Dsin_001923</name>
</gene>